<dbReference type="STRING" id="1302689.RG47T_1311"/>
<organism evidence="1 2">
    <name type="scientific">Mucilaginibacter polytrichastri</name>
    <dbReference type="NCBI Taxonomy" id="1302689"/>
    <lineage>
        <taxon>Bacteria</taxon>
        <taxon>Pseudomonadati</taxon>
        <taxon>Bacteroidota</taxon>
        <taxon>Sphingobacteriia</taxon>
        <taxon>Sphingobacteriales</taxon>
        <taxon>Sphingobacteriaceae</taxon>
        <taxon>Mucilaginibacter</taxon>
    </lineage>
</organism>
<sequence>MQTKQIFKSIITAINTVACSTAGTIVQKLKSGFFKNNKRFPFFFILLTEPGEYIKRKVLLLGMGVIILVGSNLQARSAASKYKTNGTAKSDTTRSLAPYFTPAKASKKTPDADGFIQRWLLLEPINKPIRSNAIFTDSYLRTAFTTEYFPNQFTVMPKDGEKVKVAEQELTWHALESTNFNVKLFRFAYGLRKQTYGVLFWAVTIVNCPQEMKNVRMAVGSNSASMWWLNGKEAVLLSGDRRMVMDDCVSTRLTLHKGKNIIRGAVINGPGMSDFCVRFLDEKGVPIKDLTISYQ</sequence>
<proteinExistence type="predicted"/>
<dbReference type="RefSeq" id="WP_216351015.1">
    <property type="nucleotide sequence ID" value="NZ_FPAM01000002.1"/>
</dbReference>
<evidence type="ECO:0008006" key="3">
    <source>
        <dbReference type="Google" id="ProtNLM"/>
    </source>
</evidence>
<dbReference type="Proteomes" id="UP000186720">
    <property type="component" value="Unassembled WGS sequence"/>
</dbReference>
<keyword evidence="2" id="KW-1185">Reference proteome</keyword>
<gene>
    <name evidence="1" type="ORF">RG47T_1311</name>
</gene>
<name>A0A1Q5ZVS0_9SPHI</name>
<evidence type="ECO:0000313" key="2">
    <source>
        <dbReference type="Proteomes" id="UP000186720"/>
    </source>
</evidence>
<comment type="caution">
    <text evidence="1">The sequence shown here is derived from an EMBL/GenBank/DDBJ whole genome shotgun (WGS) entry which is preliminary data.</text>
</comment>
<accession>A0A1Q5ZVS0</accession>
<dbReference type="EMBL" id="MPPL01000001">
    <property type="protein sequence ID" value="OKS85865.1"/>
    <property type="molecule type" value="Genomic_DNA"/>
</dbReference>
<dbReference type="AlphaFoldDB" id="A0A1Q5ZVS0"/>
<evidence type="ECO:0000313" key="1">
    <source>
        <dbReference type="EMBL" id="OKS85865.1"/>
    </source>
</evidence>
<protein>
    <recommendedName>
        <fullName evidence="3">Acetylxylan esterase</fullName>
    </recommendedName>
</protein>
<reference evidence="1 2" key="1">
    <citation type="submission" date="2016-11" db="EMBL/GenBank/DDBJ databases">
        <title>Whole Genome Sequencing of Mucilaginibacter polytrichastri RG4-7(T) isolated from the moss sample.</title>
        <authorList>
            <person name="Li Y."/>
        </authorList>
    </citation>
    <scope>NUCLEOTIDE SEQUENCE [LARGE SCALE GENOMIC DNA]</scope>
    <source>
        <strain evidence="1 2">RG4-7</strain>
    </source>
</reference>